<feature type="region of interest" description="Disordered" evidence="1">
    <location>
        <begin position="1"/>
        <end position="21"/>
    </location>
</feature>
<organism evidence="2 3">
    <name type="scientific">Hydnum rufescens UP504</name>
    <dbReference type="NCBI Taxonomy" id="1448309"/>
    <lineage>
        <taxon>Eukaryota</taxon>
        <taxon>Fungi</taxon>
        <taxon>Dikarya</taxon>
        <taxon>Basidiomycota</taxon>
        <taxon>Agaricomycotina</taxon>
        <taxon>Agaricomycetes</taxon>
        <taxon>Cantharellales</taxon>
        <taxon>Hydnaceae</taxon>
        <taxon>Hydnum</taxon>
    </lineage>
</organism>
<protein>
    <submittedName>
        <fullName evidence="2">Uncharacterized protein</fullName>
    </submittedName>
</protein>
<evidence type="ECO:0000256" key="1">
    <source>
        <dbReference type="SAM" id="MobiDB-lite"/>
    </source>
</evidence>
<feature type="compositionally biased region" description="Pro residues" evidence="1">
    <location>
        <begin position="305"/>
        <end position="318"/>
    </location>
</feature>
<dbReference type="OrthoDB" id="7690434at2759"/>
<dbReference type="EMBL" id="MU128935">
    <property type="protein sequence ID" value="KAF9516911.1"/>
    <property type="molecule type" value="Genomic_DNA"/>
</dbReference>
<proteinExistence type="predicted"/>
<feature type="region of interest" description="Disordered" evidence="1">
    <location>
        <begin position="241"/>
        <end position="334"/>
    </location>
</feature>
<keyword evidence="3" id="KW-1185">Reference proteome</keyword>
<feature type="compositionally biased region" description="Polar residues" evidence="1">
    <location>
        <begin position="255"/>
        <end position="279"/>
    </location>
</feature>
<reference evidence="2" key="1">
    <citation type="journal article" date="2020" name="Nat. Commun.">
        <title>Large-scale genome sequencing of mycorrhizal fungi provides insights into the early evolution of symbiotic traits.</title>
        <authorList>
            <person name="Miyauchi S."/>
            <person name="Kiss E."/>
            <person name="Kuo A."/>
            <person name="Drula E."/>
            <person name="Kohler A."/>
            <person name="Sanchez-Garcia M."/>
            <person name="Morin E."/>
            <person name="Andreopoulos B."/>
            <person name="Barry K.W."/>
            <person name="Bonito G."/>
            <person name="Buee M."/>
            <person name="Carver A."/>
            <person name="Chen C."/>
            <person name="Cichocki N."/>
            <person name="Clum A."/>
            <person name="Culley D."/>
            <person name="Crous P.W."/>
            <person name="Fauchery L."/>
            <person name="Girlanda M."/>
            <person name="Hayes R.D."/>
            <person name="Keri Z."/>
            <person name="LaButti K."/>
            <person name="Lipzen A."/>
            <person name="Lombard V."/>
            <person name="Magnuson J."/>
            <person name="Maillard F."/>
            <person name="Murat C."/>
            <person name="Nolan M."/>
            <person name="Ohm R.A."/>
            <person name="Pangilinan J."/>
            <person name="Pereira M.F."/>
            <person name="Perotto S."/>
            <person name="Peter M."/>
            <person name="Pfister S."/>
            <person name="Riley R."/>
            <person name="Sitrit Y."/>
            <person name="Stielow J.B."/>
            <person name="Szollosi G."/>
            <person name="Zifcakova L."/>
            <person name="Stursova M."/>
            <person name="Spatafora J.W."/>
            <person name="Tedersoo L."/>
            <person name="Vaario L.M."/>
            <person name="Yamada A."/>
            <person name="Yan M."/>
            <person name="Wang P."/>
            <person name="Xu J."/>
            <person name="Bruns T."/>
            <person name="Baldrian P."/>
            <person name="Vilgalys R."/>
            <person name="Dunand C."/>
            <person name="Henrissat B."/>
            <person name="Grigoriev I.V."/>
            <person name="Hibbett D."/>
            <person name="Nagy L.G."/>
            <person name="Martin F.M."/>
        </authorList>
    </citation>
    <scope>NUCLEOTIDE SEQUENCE</scope>
    <source>
        <strain evidence="2">UP504</strain>
    </source>
</reference>
<evidence type="ECO:0000313" key="2">
    <source>
        <dbReference type="EMBL" id="KAF9516911.1"/>
    </source>
</evidence>
<accession>A0A9P6B3B5</accession>
<sequence length="334" mass="36039">MGSAAPPLAVAASTTNSAPTSQASQEVDVALLFDATPPPPQWSNHINAYLSRLVSHIHTLHTQTPRIRLAVITYSRAGSAATVPEVIMNELKDHGIELGLGRGTTAGGSAILEAIMFDNILSVRPTAKKLSSRRTNISPADLAVMSGPRPSFHIILFSHSQPNINARAEWNQSDKLDNTTWERLPDELRKRDAHLNMVLMMPSPALAQLHARTVDRPEKSWFPIPPQHSLLLSGFMVIPSTSNSPTTTKRPHSAINESNSNGAISTATNAGSPETLTSNKRVKHEPRDVAPPPLALDSKQAQPSSKPPTAPPQQPQPPARTQEDHTRSPTPPTT</sequence>
<gene>
    <name evidence="2" type="ORF">BS47DRAFT_1390234</name>
</gene>
<name>A0A9P6B3B5_9AGAM</name>
<feature type="compositionally biased region" description="Polar residues" evidence="1">
    <location>
        <begin position="12"/>
        <end position="21"/>
    </location>
</feature>
<dbReference type="AlphaFoldDB" id="A0A9P6B3B5"/>
<evidence type="ECO:0000313" key="3">
    <source>
        <dbReference type="Proteomes" id="UP000886523"/>
    </source>
</evidence>
<comment type="caution">
    <text evidence="2">The sequence shown here is derived from an EMBL/GenBank/DDBJ whole genome shotgun (WGS) entry which is preliminary data.</text>
</comment>
<dbReference type="Proteomes" id="UP000886523">
    <property type="component" value="Unassembled WGS sequence"/>
</dbReference>